<feature type="domain" description="Tyr recombinase" evidence="4">
    <location>
        <begin position="177"/>
        <end position="423"/>
    </location>
</feature>
<feature type="compositionally biased region" description="Basic and acidic residues" evidence="3">
    <location>
        <begin position="56"/>
        <end position="65"/>
    </location>
</feature>
<dbReference type="InterPro" id="IPR010998">
    <property type="entry name" value="Integrase_recombinase_N"/>
</dbReference>
<name>A0A221VWM2_9PSEU</name>
<dbReference type="CDD" id="cd01189">
    <property type="entry name" value="INT_ICEBs1_C_like"/>
    <property type="match status" value="1"/>
</dbReference>
<dbReference type="OrthoDB" id="9805859at2"/>
<dbReference type="InterPro" id="IPR013762">
    <property type="entry name" value="Integrase-like_cat_sf"/>
</dbReference>
<dbReference type="GO" id="GO:0015074">
    <property type="term" value="P:DNA integration"/>
    <property type="evidence" value="ECO:0007669"/>
    <property type="project" value="UniProtKB-KW"/>
</dbReference>
<dbReference type="EMBL" id="CP022521">
    <property type="protein sequence ID" value="ASO17949.1"/>
    <property type="molecule type" value="Genomic_DNA"/>
</dbReference>
<dbReference type="SUPFAM" id="SSF56349">
    <property type="entry name" value="DNA breaking-rejoining enzymes"/>
    <property type="match status" value="1"/>
</dbReference>
<dbReference type="GO" id="GO:0003677">
    <property type="term" value="F:DNA binding"/>
    <property type="evidence" value="ECO:0007669"/>
    <property type="project" value="UniProtKB-KW"/>
</dbReference>
<dbReference type="CDD" id="cd19941">
    <property type="entry name" value="TIL"/>
    <property type="match status" value="1"/>
</dbReference>
<dbReference type="PROSITE" id="PS51898">
    <property type="entry name" value="TYR_RECOMBINASE"/>
    <property type="match status" value="1"/>
</dbReference>
<dbReference type="PANTHER" id="PTHR30349">
    <property type="entry name" value="PHAGE INTEGRASE-RELATED"/>
    <property type="match status" value="1"/>
</dbReference>
<dbReference type="GO" id="GO:0006310">
    <property type="term" value="P:DNA recombination"/>
    <property type="evidence" value="ECO:0007669"/>
    <property type="project" value="UniProtKB-KW"/>
</dbReference>
<gene>
    <name evidence="5" type="primary">xerC1</name>
    <name evidence="5" type="ORF">AHOG_01420</name>
</gene>
<dbReference type="Pfam" id="PF00589">
    <property type="entry name" value="Phage_integrase"/>
    <property type="match status" value="1"/>
</dbReference>
<sequence length="432" mass="48992">MAERRTRKPNGRSSIYLGADGLWHGWVTVGVKQDGSLDRRHVKRKTEKSATQAVQKLEKDRDAGKSRKAGRSPTVQDWMTVYLDTIAVQKVAPRTYDDYWSKTRNWIIPLLGQHRLDRLEAEHLDAMYGSMFRAKLAPSHVLKVHRILSRALKIAVRRGKVSRNVAELIDPPTADRVEQQHLSRGESRKVLAACAGRRNGARWSVGLACGLRQGEVLGLRWQYVDLETGDVRIWWQAQRNTWRHGCTDAHACGSAFHKKPCKRKCDLHKSTCPRPCPPGCVSHARHCPDRHGGGVVFRKPKGTGRRTITLPGPLIALLRQQRIRQETERQAAGSTWQDWDLVFAQPNGRPIDHRKDWQEWGQLLRTAKVRYVRPHDARHTAGTLLAEQGVHVRTIQAILGHSDVRTTEGYTHVSSQMTRDAAELMGSALWSE</sequence>
<dbReference type="Proteomes" id="UP000204221">
    <property type="component" value="Chromosome"/>
</dbReference>
<dbReference type="AlphaFoldDB" id="A0A221VWM2"/>
<proteinExistence type="predicted"/>
<evidence type="ECO:0000259" key="4">
    <source>
        <dbReference type="PROSITE" id="PS51898"/>
    </source>
</evidence>
<dbReference type="Gene3D" id="1.10.443.10">
    <property type="entry name" value="Intergrase catalytic core"/>
    <property type="match status" value="1"/>
</dbReference>
<keyword evidence="2" id="KW-0233">DNA recombination</keyword>
<keyword evidence="6" id="KW-1185">Reference proteome</keyword>
<dbReference type="PANTHER" id="PTHR30349:SF91">
    <property type="entry name" value="INTA PROTEIN"/>
    <property type="match status" value="1"/>
</dbReference>
<dbReference type="Gene3D" id="1.10.150.130">
    <property type="match status" value="1"/>
</dbReference>
<evidence type="ECO:0000313" key="6">
    <source>
        <dbReference type="Proteomes" id="UP000204221"/>
    </source>
</evidence>
<reference evidence="5 6" key="1">
    <citation type="submission" date="2017-07" db="EMBL/GenBank/DDBJ databases">
        <title>Complete genome sequence of Actinoalloteichus hoggarensis DSM 45943, type strain of Actinoalloteichus hoggarensis.</title>
        <authorList>
            <person name="Ruckert C."/>
            <person name="Nouioui I."/>
            <person name="Willmese J."/>
            <person name="van Wezel G."/>
            <person name="Klenk H.-P."/>
            <person name="Kalinowski J."/>
            <person name="Zotchev S.B."/>
        </authorList>
    </citation>
    <scope>NUCLEOTIDE SEQUENCE [LARGE SCALE GENOMIC DNA]</scope>
    <source>
        <strain evidence="5 6">DSM 45943</strain>
    </source>
</reference>
<dbReference type="InterPro" id="IPR050090">
    <property type="entry name" value="Tyrosine_recombinase_XerCD"/>
</dbReference>
<evidence type="ECO:0000256" key="1">
    <source>
        <dbReference type="ARBA" id="ARBA00023125"/>
    </source>
</evidence>
<organism evidence="5 6">
    <name type="scientific">Actinoalloteichus hoggarensis</name>
    <dbReference type="NCBI Taxonomy" id="1470176"/>
    <lineage>
        <taxon>Bacteria</taxon>
        <taxon>Bacillati</taxon>
        <taxon>Actinomycetota</taxon>
        <taxon>Actinomycetes</taxon>
        <taxon>Pseudonocardiales</taxon>
        <taxon>Pseudonocardiaceae</taxon>
        <taxon>Actinoalloteichus</taxon>
    </lineage>
</organism>
<protein>
    <submittedName>
        <fullName evidence="5">Tyrosine recombinase XerC</fullName>
    </submittedName>
</protein>
<accession>A0A221VWM2</accession>
<evidence type="ECO:0000256" key="3">
    <source>
        <dbReference type="SAM" id="MobiDB-lite"/>
    </source>
</evidence>
<dbReference type="RefSeq" id="WP_093939747.1">
    <property type="nucleotide sequence ID" value="NZ_CP022521.1"/>
</dbReference>
<dbReference type="InterPro" id="IPR011010">
    <property type="entry name" value="DNA_brk_join_enz"/>
</dbReference>
<evidence type="ECO:0000313" key="5">
    <source>
        <dbReference type="EMBL" id="ASO17949.1"/>
    </source>
</evidence>
<feature type="region of interest" description="Disordered" evidence="3">
    <location>
        <begin position="38"/>
        <end position="72"/>
    </location>
</feature>
<evidence type="ECO:0000256" key="2">
    <source>
        <dbReference type="ARBA" id="ARBA00023172"/>
    </source>
</evidence>
<keyword evidence="1" id="KW-0238">DNA-binding</keyword>
<dbReference type="KEGG" id="ahg:AHOG_01420"/>
<dbReference type="InterPro" id="IPR002104">
    <property type="entry name" value="Integrase_catalytic"/>
</dbReference>